<proteinExistence type="predicted"/>
<gene>
    <name evidence="1" type="ORF">HPB47_002828</name>
</gene>
<comment type="caution">
    <text evidence="1">The sequence shown here is derived from an EMBL/GenBank/DDBJ whole genome shotgun (WGS) entry which is preliminary data.</text>
</comment>
<sequence>NVDEFLNSLDIDSLQIEDLSRKGSTASRGSRKSSRSDLNYEDQSETNESFYESDFDGSSDASASQPTSFVAGTSDSGDDAAVEKAPAEAPIAGLFYEQDPTAVVWDEAPDVSSSAVDVSDVDGSRLENQGEDQEPQTAQEREDSLQVSVKCFGLFSYEAANPDELSFVEQEEMEIISEGDGDGWIKARNYKGEEGFIPQNYVEIVDAQQAGASGESFSSVDYRVESSEEVSGDTESAEVSGPPEAAAAEEVIPPTDFPTSLAPPGETRLSTVYCRAIYDYEPSGSDELAFQEGQVIRILRKVVHDDVDDGWWEGEIDGQVGIFPSLMVEALKITGEPQTPMDDPSMDALPPPPAFTPPKPAFLVSQTPGQEQGDQEVPDGTAVQAPEEATSYAPLVSSPESPPTQETTAATEKVESPTEEQKKLPHQQKVTVVIDSPDEPPREFADSDDEDQDNADQSSVVEAGDVAATEEVDAVLQTADNVDELAEAPEAVEDKGAVSGSRTEASQEPSSKDQDAEAVSAVVDSQPEHPCSVEETVPATVGDGSHEGASAPAEQSEELAKADEENNNAAE</sequence>
<name>A0AC60PK36_IXOPE</name>
<evidence type="ECO:0000313" key="2">
    <source>
        <dbReference type="Proteomes" id="UP000805193"/>
    </source>
</evidence>
<accession>A0AC60PK36</accession>
<organism evidence="1 2">
    <name type="scientific">Ixodes persulcatus</name>
    <name type="common">Taiga tick</name>
    <dbReference type="NCBI Taxonomy" id="34615"/>
    <lineage>
        <taxon>Eukaryota</taxon>
        <taxon>Metazoa</taxon>
        <taxon>Ecdysozoa</taxon>
        <taxon>Arthropoda</taxon>
        <taxon>Chelicerata</taxon>
        <taxon>Arachnida</taxon>
        <taxon>Acari</taxon>
        <taxon>Parasitiformes</taxon>
        <taxon>Ixodida</taxon>
        <taxon>Ixodoidea</taxon>
        <taxon>Ixodidae</taxon>
        <taxon>Ixodinae</taxon>
        <taxon>Ixodes</taxon>
    </lineage>
</organism>
<dbReference type="Proteomes" id="UP000805193">
    <property type="component" value="Unassembled WGS sequence"/>
</dbReference>
<keyword evidence="2" id="KW-1185">Reference proteome</keyword>
<protein>
    <submittedName>
        <fullName evidence="1">Uncharacterized protein</fullName>
    </submittedName>
</protein>
<evidence type="ECO:0000313" key="1">
    <source>
        <dbReference type="EMBL" id="KAG0421280.1"/>
    </source>
</evidence>
<reference evidence="1 2" key="1">
    <citation type="journal article" date="2020" name="Cell">
        <title>Large-Scale Comparative Analyses of Tick Genomes Elucidate Their Genetic Diversity and Vector Capacities.</title>
        <authorList>
            <consortium name="Tick Genome and Microbiome Consortium (TIGMIC)"/>
            <person name="Jia N."/>
            <person name="Wang J."/>
            <person name="Shi W."/>
            <person name="Du L."/>
            <person name="Sun Y."/>
            <person name="Zhan W."/>
            <person name="Jiang J.F."/>
            <person name="Wang Q."/>
            <person name="Zhang B."/>
            <person name="Ji P."/>
            <person name="Bell-Sakyi L."/>
            <person name="Cui X.M."/>
            <person name="Yuan T.T."/>
            <person name="Jiang B.G."/>
            <person name="Yang W.F."/>
            <person name="Lam T.T."/>
            <person name="Chang Q.C."/>
            <person name="Ding S.J."/>
            <person name="Wang X.J."/>
            <person name="Zhu J.G."/>
            <person name="Ruan X.D."/>
            <person name="Zhao L."/>
            <person name="Wei J.T."/>
            <person name="Ye R.Z."/>
            <person name="Que T.C."/>
            <person name="Du C.H."/>
            <person name="Zhou Y.H."/>
            <person name="Cheng J.X."/>
            <person name="Dai P.F."/>
            <person name="Guo W.B."/>
            <person name="Han X.H."/>
            <person name="Huang E.J."/>
            <person name="Li L.F."/>
            <person name="Wei W."/>
            <person name="Gao Y.C."/>
            <person name="Liu J.Z."/>
            <person name="Shao H.Z."/>
            <person name="Wang X."/>
            <person name="Wang C.C."/>
            <person name="Yang T.C."/>
            <person name="Huo Q.B."/>
            <person name="Li W."/>
            <person name="Chen H.Y."/>
            <person name="Chen S.E."/>
            <person name="Zhou L.G."/>
            <person name="Ni X.B."/>
            <person name="Tian J.H."/>
            <person name="Sheng Y."/>
            <person name="Liu T."/>
            <person name="Pan Y.S."/>
            <person name="Xia L.Y."/>
            <person name="Li J."/>
            <person name="Zhao F."/>
            <person name="Cao W.C."/>
        </authorList>
    </citation>
    <scope>NUCLEOTIDE SEQUENCE [LARGE SCALE GENOMIC DNA]</scope>
    <source>
        <strain evidence="1">Iper-2018</strain>
    </source>
</reference>
<dbReference type="EMBL" id="JABSTQ010010393">
    <property type="protein sequence ID" value="KAG0421280.1"/>
    <property type="molecule type" value="Genomic_DNA"/>
</dbReference>
<feature type="non-terminal residue" evidence="1">
    <location>
        <position position="1"/>
    </location>
</feature>